<keyword evidence="4" id="KW-1185">Reference proteome</keyword>
<dbReference type="SUPFAM" id="SSF55144">
    <property type="entry name" value="LigT-like"/>
    <property type="match status" value="1"/>
</dbReference>
<comment type="function">
    <text evidence="2">Hydrolyzes RNA 2',3'-cyclic phosphodiester to an RNA 2'-phosphomonoester.</text>
</comment>
<accession>A0AAE4MKJ5</accession>
<dbReference type="EC" id="3.1.4.58" evidence="2"/>
<name>A0AAE4MKJ5_9EURY</name>
<keyword evidence="1 2" id="KW-0378">Hydrolase</keyword>
<dbReference type="RefSeq" id="WP_338100059.1">
    <property type="nucleotide sequence ID" value="NZ_JAWDKD010000021.1"/>
</dbReference>
<comment type="caution">
    <text evidence="3">The sequence shown here is derived from an EMBL/GenBank/DDBJ whole genome shotgun (WGS) entry which is preliminary data.</text>
</comment>
<proteinExistence type="inferred from homology"/>
<dbReference type="PANTHER" id="PTHR35561">
    <property type="entry name" value="RNA 2',3'-CYCLIC PHOSPHODIESTERASE"/>
    <property type="match status" value="1"/>
</dbReference>
<comment type="similarity">
    <text evidence="2">Belongs to the 2H phosphoesterase superfamily. ThpR family.</text>
</comment>
<feature type="active site" description="Proton donor" evidence="2">
    <location>
        <position position="41"/>
    </location>
</feature>
<dbReference type="PANTHER" id="PTHR35561:SF1">
    <property type="entry name" value="RNA 2',3'-CYCLIC PHOSPHODIESTERASE"/>
    <property type="match status" value="1"/>
</dbReference>
<protein>
    <recommendedName>
        <fullName evidence="2">RNA 2',3'-cyclic phosphodiesterase</fullName>
        <shortName evidence="2">RNA 2',3'-CPDase</shortName>
        <ecNumber evidence="2">3.1.4.58</ecNumber>
    </recommendedName>
</protein>
<dbReference type="Gene3D" id="3.90.1140.10">
    <property type="entry name" value="Cyclic phosphodiesterase"/>
    <property type="match status" value="1"/>
</dbReference>
<comment type="catalytic activity">
    <reaction evidence="2">
        <text>a 3'-end 2',3'-cyclophospho-ribonucleotide-RNA + H2O = a 3'-end 2'-phospho-ribonucleotide-RNA + H(+)</text>
        <dbReference type="Rhea" id="RHEA:11828"/>
        <dbReference type="Rhea" id="RHEA-COMP:10464"/>
        <dbReference type="Rhea" id="RHEA-COMP:17353"/>
        <dbReference type="ChEBI" id="CHEBI:15377"/>
        <dbReference type="ChEBI" id="CHEBI:15378"/>
        <dbReference type="ChEBI" id="CHEBI:83064"/>
        <dbReference type="ChEBI" id="CHEBI:173113"/>
        <dbReference type="EC" id="3.1.4.58"/>
    </reaction>
</comment>
<dbReference type="Pfam" id="PF13563">
    <property type="entry name" value="2_5_RNA_ligase2"/>
    <property type="match status" value="1"/>
</dbReference>
<dbReference type="EMBL" id="JAWDKD010000021">
    <property type="protein sequence ID" value="MDV0447619.1"/>
    <property type="molecule type" value="Genomic_DNA"/>
</dbReference>
<evidence type="ECO:0000313" key="3">
    <source>
        <dbReference type="EMBL" id="MDV0447619.1"/>
    </source>
</evidence>
<sequence length="177" mass="19910">MMRLFVAIDFPPAIRKQLAEIAGVVKKNSTQGSFTLEENIHLTLAFIGETERFDTARRVIEQIPVPLFDLTLEGLGVFKHHDGGILWVGVRKDAPLIDLQSRVYSVLADAGFNIDPRSYMPHLTLARRTIFQKDFDLEAFSKSLPPITIPVARISLMKSERIDGKLTYTEMASNRPA</sequence>
<dbReference type="Proteomes" id="UP001271789">
    <property type="component" value="Unassembled WGS sequence"/>
</dbReference>
<dbReference type="InterPro" id="IPR009097">
    <property type="entry name" value="Cyclic_Pdiesterase"/>
</dbReference>
<dbReference type="InterPro" id="IPR004175">
    <property type="entry name" value="RNA_CPDase"/>
</dbReference>
<gene>
    <name evidence="3" type="primary">thpR</name>
    <name evidence="3" type="ORF">MsAg5_15280</name>
</gene>
<organism evidence="3 4">
    <name type="scientific">Methanolapillus africanus</name>
    <dbReference type="NCBI Taxonomy" id="3028297"/>
    <lineage>
        <taxon>Archaea</taxon>
        <taxon>Methanobacteriati</taxon>
        <taxon>Methanobacteriota</taxon>
        <taxon>Stenosarchaea group</taxon>
        <taxon>Methanomicrobia</taxon>
        <taxon>Methanosarcinales</taxon>
        <taxon>Methanosarcinaceae</taxon>
        <taxon>Methanolapillus</taxon>
    </lineage>
</organism>
<dbReference type="HAMAP" id="MF_01940">
    <property type="entry name" value="RNA_CPDase"/>
    <property type="match status" value="1"/>
</dbReference>
<reference evidence="3" key="1">
    <citation type="submission" date="2023-06" db="EMBL/GenBank/DDBJ databases">
        <title>Genome sequence of Methanosarcinaceae archaeon Ag5.</title>
        <authorList>
            <person name="Protasov E."/>
            <person name="Platt K."/>
            <person name="Poehlein A."/>
            <person name="Daniel R."/>
            <person name="Brune A."/>
        </authorList>
    </citation>
    <scope>NUCLEOTIDE SEQUENCE</scope>
    <source>
        <strain evidence="3">Ag5</strain>
    </source>
</reference>
<dbReference type="GO" id="GO:0004113">
    <property type="term" value="F:2',3'-cyclic-nucleotide 3'-phosphodiesterase activity"/>
    <property type="evidence" value="ECO:0007669"/>
    <property type="project" value="InterPro"/>
</dbReference>
<dbReference type="AlphaFoldDB" id="A0AAE4MKJ5"/>
<evidence type="ECO:0000313" key="4">
    <source>
        <dbReference type="Proteomes" id="UP001271789"/>
    </source>
</evidence>
<dbReference type="GO" id="GO:0008664">
    <property type="term" value="F:RNA 2',3'-cyclic 3'-phosphodiesterase activity"/>
    <property type="evidence" value="ECO:0007669"/>
    <property type="project" value="UniProtKB-EC"/>
</dbReference>
<dbReference type="NCBIfam" id="TIGR02258">
    <property type="entry name" value="2_5_ligase"/>
    <property type="match status" value="1"/>
</dbReference>
<feature type="short sequence motif" description="HXTX 2" evidence="2">
    <location>
        <begin position="122"/>
        <end position="125"/>
    </location>
</feature>
<feature type="short sequence motif" description="HXTX 1" evidence="2">
    <location>
        <begin position="41"/>
        <end position="44"/>
    </location>
</feature>
<evidence type="ECO:0000256" key="1">
    <source>
        <dbReference type="ARBA" id="ARBA00022801"/>
    </source>
</evidence>
<evidence type="ECO:0000256" key="2">
    <source>
        <dbReference type="HAMAP-Rule" id="MF_01940"/>
    </source>
</evidence>
<feature type="active site" description="Proton acceptor" evidence="2">
    <location>
        <position position="122"/>
    </location>
</feature>